<dbReference type="InterPro" id="IPR043128">
    <property type="entry name" value="Rev_trsase/Diguanyl_cyclase"/>
</dbReference>
<organism evidence="4 5">
    <name type="scientific">Paracoccus sulfuroxidans</name>
    <dbReference type="NCBI Taxonomy" id="384678"/>
    <lineage>
        <taxon>Bacteria</taxon>
        <taxon>Pseudomonadati</taxon>
        <taxon>Pseudomonadota</taxon>
        <taxon>Alphaproteobacteria</taxon>
        <taxon>Rhodobacterales</taxon>
        <taxon>Paracoccaceae</taxon>
        <taxon>Paracoccus</taxon>
    </lineage>
</organism>
<dbReference type="RefSeq" id="WP_145399785.1">
    <property type="nucleotide sequence ID" value="NZ_VLKU01000015.1"/>
</dbReference>
<dbReference type="NCBIfam" id="TIGR00254">
    <property type="entry name" value="GGDEF"/>
    <property type="match status" value="1"/>
</dbReference>
<protein>
    <recommendedName>
        <fullName evidence="1">diguanylate cyclase</fullName>
        <ecNumber evidence="1">2.7.7.65</ecNumber>
    </recommendedName>
</protein>
<dbReference type="SUPFAM" id="SSF55073">
    <property type="entry name" value="Nucleotide cyclase"/>
    <property type="match status" value="1"/>
</dbReference>
<dbReference type="Pfam" id="PF00990">
    <property type="entry name" value="GGDEF"/>
    <property type="match status" value="1"/>
</dbReference>
<evidence type="ECO:0000313" key="4">
    <source>
        <dbReference type="EMBL" id="TWI29236.1"/>
    </source>
</evidence>
<dbReference type="SMART" id="SM00267">
    <property type="entry name" value="GGDEF"/>
    <property type="match status" value="1"/>
</dbReference>
<sequence>MRVPLPDVEFGALTVLLPMHLALDEGGAILSAGLTLRKLIGTAEHFEDAFTITGNDADPGQFPVDLIHLRRGQRVFLRLNKQPDTVLRGHGVSLGNRMCLLNLGFGVGLADAVGSFGLTDADFAPSELAMELLFLFEANRAAMGELVRVNTRLECARRVAQAHAMADPLTGLLNRRGMELALEQVSNQGSKVPYVVAQIDLDGFKQINDRLGHAFGDQILQAVAEALRRETRAGDSVARFGGDEFVILFPLPPATHELGQLGRRLIDGIEKMTAASPYRARISASIGFSDSRNYAQPGVAGMLEDADRALYQAKRSGKARASVWRPDMDSER</sequence>
<dbReference type="PANTHER" id="PTHR45138:SF9">
    <property type="entry name" value="DIGUANYLATE CYCLASE DGCM-RELATED"/>
    <property type="match status" value="1"/>
</dbReference>
<dbReference type="GO" id="GO:0052621">
    <property type="term" value="F:diguanylate cyclase activity"/>
    <property type="evidence" value="ECO:0007669"/>
    <property type="project" value="UniProtKB-EC"/>
</dbReference>
<comment type="caution">
    <text evidence="4">The sequence shown here is derived from an EMBL/GenBank/DDBJ whole genome shotgun (WGS) entry which is preliminary data.</text>
</comment>
<dbReference type="OrthoDB" id="9812260at2"/>
<dbReference type="Gene3D" id="3.30.70.270">
    <property type="match status" value="1"/>
</dbReference>
<dbReference type="InterPro" id="IPR029787">
    <property type="entry name" value="Nucleotide_cyclase"/>
</dbReference>
<dbReference type="EMBL" id="VLKU01000015">
    <property type="protein sequence ID" value="TWI29236.1"/>
    <property type="molecule type" value="Genomic_DNA"/>
</dbReference>
<evidence type="ECO:0000256" key="1">
    <source>
        <dbReference type="ARBA" id="ARBA00012528"/>
    </source>
</evidence>
<accession>A0A562NAR7</accession>
<dbReference type="AlphaFoldDB" id="A0A562NAR7"/>
<evidence type="ECO:0000259" key="3">
    <source>
        <dbReference type="PROSITE" id="PS50887"/>
    </source>
</evidence>
<dbReference type="InterPro" id="IPR000160">
    <property type="entry name" value="GGDEF_dom"/>
</dbReference>
<reference evidence="4 5" key="1">
    <citation type="journal article" date="2015" name="Stand. Genomic Sci.">
        <title>Genomic Encyclopedia of Bacterial and Archaeal Type Strains, Phase III: the genomes of soil and plant-associated and newly described type strains.</title>
        <authorList>
            <person name="Whitman W.B."/>
            <person name="Woyke T."/>
            <person name="Klenk H.P."/>
            <person name="Zhou Y."/>
            <person name="Lilburn T.G."/>
            <person name="Beck B.J."/>
            <person name="De Vos P."/>
            <person name="Vandamme P."/>
            <person name="Eisen J.A."/>
            <person name="Garrity G."/>
            <person name="Hugenholtz P."/>
            <person name="Kyrpides N.C."/>
        </authorList>
    </citation>
    <scope>NUCLEOTIDE SEQUENCE [LARGE SCALE GENOMIC DNA]</scope>
    <source>
        <strain evidence="4 5">CGMCC 1.5364</strain>
    </source>
</reference>
<comment type="catalytic activity">
    <reaction evidence="2">
        <text>2 GTP = 3',3'-c-di-GMP + 2 diphosphate</text>
        <dbReference type="Rhea" id="RHEA:24898"/>
        <dbReference type="ChEBI" id="CHEBI:33019"/>
        <dbReference type="ChEBI" id="CHEBI:37565"/>
        <dbReference type="ChEBI" id="CHEBI:58805"/>
        <dbReference type="EC" id="2.7.7.65"/>
    </reaction>
</comment>
<dbReference type="GO" id="GO:1902201">
    <property type="term" value="P:negative regulation of bacterial-type flagellum-dependent cell motility"/>
    <property type="evidence" value="ECO:0007669"/>
    <property type="project" value="TreeGrafter"/>
</dbReference>
<proteinExistence type="predicted"/>
<evidence type="ECO:0000256" key="2">
    <source>
        <dbReference type="ARBA" id="ARBA00034247"/>
    </source>
</evidence>
<dbReference type="PROSITE" id="PS50887">
    <property type="entry name" value="GGDEF"/>
    <property type="match status" value="1"/>
</dbReference>
<dbReference type="EC" id="2.7.7.65" evidence="1"/>
<name>A0A562NAR7_9RHOB</name>
<dbReference type="Proteomes" id="UP000316225">
    <property type="component" value="Unassembled WGS sequence"/>
</dbReference>
<dbReference type="PANTHER" id="PTHR45138">
    <property type="entry name" value="REGULATORY COMPONENTS OF SENSORY TRANSDUCTION SYSTEM"/>
    <property type="match status" value="1"/>
</dbReference>
<dbReference type="GO" id="GO:0005886">
    <property type="term" value="C:plasma membrane"/>
    <property type="evidence" value="ECO:0007669"/>
    <property type="project" value="TreeGrafter"/>
</dbReference>
<feature type="domain" description="GGDEF" evidence="3">
    <location>
        <begin position="192"/>
        <end position="326"/>
    </location>
</feature>
<dbReference type="InterPro" id="IPR050469">
    <property type="entry name" value="Diguanylate_Cyclase"/>
</dbReference>
<evidence type="ECO:0000313" key="5">
    <source>
        <dbReference type="Proteomes" id="UP000316225"/>
    </source>
</evidence>
<dbReference type="GO" id="GO:0043709">
    <property type="term" value="P:cell adhesion involved in single-species biofilm formation"/>
    <property type="evidence" value="ECO:0007669"/>
    <property type="project" value="TreeGrafter"/>
</dbReference>
<dbReference type="CDD" id="cd01949">
    <property type="entry name" value="GGDEF"/>
    <property type="match status" value="1"/>
</dbReference>
<gene>
    <name evidence="4" type="ORF">IQ24_03716</name>
</gene>
<keyword evidence="5" id="KW-1185">Reference proteome</keyword>